<proteinExistence type="predicted"/>
<name>A0A2X0XJX2_9BACI</name>
<accession>A0A2X0XJX2</accession>
<dbReference type="EMBL" id="UAQE01000001">
    <property type="protein sequence ID" value="SPT99209.1"/>
    <property type="molecule type" value="Genomic_DNA"/>
</dbReference>
<evidence type="ECO:0000256" key="1">
    <source>
        <dbReference type="SAM" id="MobiDB-lite"/>
    </source>
</evidence>
<feature type="compositionally biased region" description="Polar residues" evidence="1">
    <location>
        <begin position="1"/>
        <end position="10"/>
    </location>
</feature>
<dbReference type="AlphaFoldDB" id="A0A2X0XJX2"/>
<sequence>MDKPSLTNRPSKPVTPKKEPKGITASVDMDTNKMQLKLRAIAKHVGALADELDAIDNAWQCDCGSTEFVDFYSDSKVIRRECEKCSEQYAMNDDGLPTHPEGSD</sequence>
<dbReference type="RefSeq" id="WP_112117259.1">
    <property type="nucleotide sequence ID" value="NZ_UAQE01000001.1"/>
</dbReference>
<gene>
    <name evidence="2" type="ORF">NCTC7582_02127</name>
</gene>
<protein>
    <submittedName>
        <fullName evidence="2">Uncharacterized protein</fullName>
    </submittedName>
</protein>
<organism evidence="2 3">
    <name type="scientific">Lysinibacillus capsici</name>
    <dbReference type="NCBI Taxonomy" id="2115968"/>
    <lineage>
        <taxon>Bacteria</taxon>
        <taxon>Bacillati</taxon>
        <taxon>Bacillota</taxon>
        <taxon>Bacilli</taxon>
        <taxon>Bacillales</taxon>
        <taxon>Bacillaceae</taxon>
        <taxon>Lysinibacillus</taxon>
    </lineage>
</organism>
<dbReference type="Proteomes" id="UP000251431">
    <property type="component" value="Unassembled WGS sequence"/>
</dbReference>
<reference evidence="2 3" key="1">
    <citation type="submission" date="2018-06" db="EMBL/GenBank/DDBJ databases">
        <authorList>
            <consortium name="Pathogen Informatics"/>
            <person name="Doyle S."/>
        </authorList>
    </citation>
    <scope>NUCLEOTIDE SEQUENCE [LARGE SCALE GENOMIC DNA]</scope>
    <source>
        <strain evidence="2 3">NCTC7582</strain>
    </source>
</reference>
<feature type="region of interest" description="Disordered" evidence="1">
    <location>
        <begin position="1"/>
        <end position="25"/>
    </location>
</feature>
<evidence type="ECO:0000313" key="3">
    <source>
        <dbReference type="Proteomes" id="UP000251431"/>
    </source>
</evidence>
<evidence type="ECO:0000313" key="2">
    <source>
        <dbReference type="EMBL" id="SPT99209.1"/>
    </source>
</evidence>